<evidence type="ECO:0000313" key="1">
    <source>
        <dbReference type="EMBL" id="TKJ36548.1"/>
    </source>
</evidence>
<sequence>MTKILLLIVLISGSDLSESLRPSLFSVDGVGVQAGAGWCVGYPMVPSFEASVLQIRSYWGQKLAFSLGAELAHGHVAGGVQQGKIYAVLPLLEILTPQIGLGVFGGTNPILPYKSGRVEHLTPLVKLSSGVSILNLSPDNPLLCSTLRSELSLELNRILWVQFTHRWLPYYSGERKWGRSLYNHSFHLGLCLTLGARDVRRFKEVKERRIRWEK</sequence>
<accession>A0A532UNP1</accession>
<reference evidence="1 2" key="1">
    <citation type="submission" date="2017-06" db="EMBL/GenBank/DDBJ databases">
        <title>Novel microbial phyla capable of carbon fixation and sulfur reduction in deep-sea sediments.</title>
        <authorList>
            <person name="Huang J."/>
            <person name="Baker B."/>
            <person name="Wang Y."/>
        </authorList>
    </citation>
    <scope>NUCLEOTIDE SEQUENCE [LARGE SCALE GENOMIC DNA]</scope>
    <source>
        <strain evidence="1">B3_TA06</strain>
    </source>
</reference>
<comment type="caution">
    <text evidence="1">The sequence shown here is derived from an EMBL/GenBank/DDBJ whole genome shotgun (WGS) entry which is preliminary data.</text>
</comment>
<dbReference type="Proteomes" id="UP000317778">
    <property type="component" value="Unassembled WGS sequence"/>
</dbReference>
<dbReference type="AlphaFoldDB" id="A0A532UNP1"/>
<evidence type="ECO:0000313" key="2">
    <source>
        <dbReference type="Proteomes" id="UP000317778"/>
    </source>
</evidence>
<name>A0A532UNP1_UNCT6</name>
<organism evidence="1 2">
    <name type="scientific">candidate division TA06 bacterium B3_TA06</name>
    <dbReference type="NCBI Taxonomy" id="2012487"/>
    <lineage>
        <taxon>Bacteria</taxon>
        <taxon>Bacteria division TA06</taxon>
    </lineage>
</organism>
<dbReference type="EMBL" id="NJBO01000041">
    <property type="protein sequence ID" value="TKJ36548.1"/>
    <property type="molecule type" value="Genomic_DNA"/>
</dbReference>
<gene>
    <name evidence="1" type="ORF">CEE36_11505</name>
</gene>
<protein>
    <submittedName>
        <fullName evidence="1">Uncharacterized protein</fullName>
    </submittedName>
</protein>
<proteinExistence type="predicted"/>